<keyword evidence="1" id="KW-0812">Transmembrane</keyword>
<feature type="transmembrane region" description="Helical" evidence="1">
    <location>
        <begin position="40"/>
        <end position="59"/>
    </location>
</feature>
<dbReference type="GO" id="GO:0005886">
    <property type="term" value="C:plasma membrane"/>
    <property type="evidence" value="ECO:0007669"/>
    <property type="project" value="TreeGrafter"/>
</dbReference>
<keyword evidence="1" id="KW-1133">Transmembrane helix</keyword>
<dbReference type="EMBL" id="CP155620">
    <property type="protein sequence ID" value="XBJ29765.1"/>
    <property type="molecule type" value="Genomic_DNA"/>
</dbReference>
<organism evidence="2">
    <name type="scientific">Campylobacter sp. CCS1377</name>
    <dbReference type="NCBI Taxonomy" id="3158229"/>
    <lineage>
        <taxon>Bacteria</taxon>
        <taxon>Pseudomonadati</taxon>
        <taxon>Campylobacterota</taxon>
        <taxon>Epsilonproteobacteria</taxon>
        <taxon>Campylobacterales</taxon>
        <taxon>Campylobacteraceae</taxon>
        <taxon>Campylobacter</taxon>
    </lineage>
</organism>
<evidence type="ECO:0000313" key="2">
    <source>
        <dbReference type="EMBL" id="XBJ29765.1"/>
    </source>
</evidence>
<name>A0AAU7E754_9BACT</name>
<dbReference type="InterPro" id="IPR022837">
    <property type="entry name" value="MsrQ-like"/>
</dbReference>
<dbReference type="RefSeq" id="WP_348518911.1">
    <property type="nucleotide sequence ID" value="NZ_CP155620.1"/>
</dbReference>
<sequence length="188" mass="22210">MKIKFFDLLAYLAFVLSVFYSTYCVVDNILFGFDLIKELYFYTGIFALIFLHLSAFFSLFKFKLTRSYPKILGLCGGIWVFVHFLVYFVFSKNLNLTKLYEDITTRVFEASGFVAFIMIFLMFLSSFKAFKKLQNIRKLAFICLCIASFHFFLSAKIPALWEYLALILSFVYLSLRYQKIFKNKFQGR</sequence>
<dbReference type="GO" id="GO:0010181">
    <property type="term" value="F:FMN binding"/>
    <property type="evidence" value="ECO:0007669"/>
    <property type="project" value="TreeGrafter"/>
</dbReference>
<feature type="transmembrane region" description="Helical" evidence="1">
    <location>
        <begin position="161"/>
        <end position="178"/>
    </location>
</feature>
<protein>
    <submittedName>
        <fullName evidence="2">Sulfite oxidase heme-binding subunit YedZ</fullName>
    </submittedName>
</protein>
<gene>
    <name evidence="2" type="ORF">AAH949_02710</name>
</gene>
<dbReference type="GO" id="GO:0020037">
    <property type="term" value="F:heme binding"/>
    <property type="evidence" value="ECO:0007669"/>
    <property type="project" value="TreeGrafter"/>
</dbReference>
<proteinExistence type="predicted"/>
<feature type="transmembrane region" description="Helical" evidence="1">
    <location>
        <begin position="71"/>
        <end position="90"/>
    </location>
</feature>
<feature type="transmembrane region" description="Helical" evidence="1">
    <location>
        <begin position="110"/>
        <end position="127"/>
    </location>
</feature>
<dbReference type="PANTHER" id="PTHR36964:SF1">
    <property type="entry name" value="PROTEIN-METHIONINE-SULFOXIDE REDUCTASE HEME-BINDING SUBUNIT MSRQ"/>
    <property type="match status" value="1"/>
</dbReference>
<evidence type="ECO:0000256" key="1">
    <source>
        <dbReference type="SAM" id="Phobius"/>
    </source>
</evidence>
<reference evidence="2" key="1">
    <citation type="submission" date="2024-05" db="EMBL/GenBank/DDBJ databases">
        <title>Campylobacter coli isolated from environmental waters in Slovenia.</title>
        <authorList>
            <person name="Zautner A.E."/>
            <person name="Bunk B."/>
            <person name="Riedel T."/>
            <person name="Sproeer C."/>
        </authorList>
    </citation>
    <scope>NUCLEOTIDE SEQUENCE</scope>
    <source>
        <strain evidence="2">CCS1377</strain>
    </source>
</reference>
<dbReference type="PANTHER" id="PTHR36964">
    <property type="entry name" value="PROTEIN-METHIONINE-SULFOXIDE REDUCTASE HEME-BINDING SUBUNIT MSRQ"/>
    <property type="match status" value="1"/>
</dbReference>
<feature type="transmembrane region" description="Helical" evidence="1">
    <location>
        <begin position="139"/>
        <end position="155"/>
    </location>
</feature>
<accession>A0AAU7E754</accession>
<dbReference type="GO" id="GO:0016679">
    <property type="term" value="F:oxidoreductase activity, acting on diphenols and related substances as donors"/>
    <property type="evidence" value="ECO:0007669"/>
    <property type="project" value="TreeGrafter"/>
</dbReference>
<dbReference type="AlphaFoldDB" id="A0AAU7E754"/>
<keyword evidence="1" id="KW-0472">Membrane</keyword>